<keyword evidence="5" id="KW-1185">Reference proteome</keyword>
<dbReference type="Gene3D" id="2.70.98.10">
    <property type="match status" value="1"/>
</dbReference>
<protein>
    <submittedName>
        <fullName evidence="4">Aldose 1-epimerase family protein</fullName>
    </submittedName>
</protein>
<dbReference type="EMBL" id="JABEVX010000009">
    <property type="protein sequence ID" value="NNT72927.1"/>
    <property type="molecule type" value="Genomic_DNA"/>
</dbReference>
<proteinExistence type="predicted"/>
<accession>A0A7Y3RAI4</accession>
<dbReference type="InterPro" id="IPR037481">
    <property type="entry name" value="LacX"/>
</dbReference>
<dbReference type="CDD" id="cd09024">
    <property type="entry name" value="Aldose_epim_lacX"/>
    <property type="match status" value="1"/>
</dbReference>
<keyword evidence="3" id="KW-0106">Calcium</keyword>
<dbReference type="Proteomes" id="UP000536509">
    <property type="component" value="Unassembled WGS sequence"/>
</dbReference>
<gene>
    <name evidence="4" type="ORF">HKT18_11925</name>
</gene>
<dbReference type="InterPro" id="IPR014718">
    <property type="entry name" value="GH-type_carb-bd"/>
</dbReference>
<evidence type="ECO:0000313" key="5">
    <source>
        <dbReference type="Proteomes" id="UP000536509"/>
    </source>
</evidence>
<organism evidence="4 5">
    <name type="scientific">Flavobacterium rivulicola</name>
    <dbReference type="NCBI Taxonomy" id="2732161"/>
    <lineage>
        <taxon>Bacteria</taxon>
        <taxon>Pseudomonadati</taxon>
        <taxon>Bacteroidota</taxon>
        <taxon>Flavobacteriia</taxon>
        <taxon>Flavobacteriales</taxon>
        <taxon>Flavobacteriaceae</taxon>
        <taxon>Flavobacterium</taxon>
    </lineage>
</organism>
<sequence length="284" mass="32930">MTTTISNSILSAKINHKGAELVSLQNLETKREYIWEGKPEFWGKHSPILFPIVGTLKNNSYEYEGKIFSLNRHGFARDFDFQLIVQETDKVVFSLQYNSDTFCIYPFKFELQLIYTLKKSELIITYKVINKDQKTIPFSIGGHPAFALNDTFERYSLEFESGEKLISYTLEKDLLSNKTKNIELKNNQLPLTYSLFEKDALVFKSLQSKQIKILENNSTILNFKFNDFPHFGIWTKINAPFICLEPWLGYADTTNANGNILDKEGIQLVESNSYKEYNFSIEII</sequence>
<reference evidence="4 5" key="1">
    <citation type="submission" date="2020-05" db="EMBL/GenBank/DDBJ databases">
        <title>Draft genome of Flavobacterium sp. IMCC34852.</title>
        <authorList>
            <person name="Song J."/>
            <person name="Cho J.-C."/>
        </authorList>
    </citation>
    <scope>NUCLEOTIDE SEQUENCE [LARGE SCALE GENOMIC DNA]</scope>
    <source>
        <strain evidence="4 5">IMCC34852</strain>
    </source>
</reference>
<evidence type="ECO:0000313" key="4">
    <source>
        <dbReference type="EMBL" id="NNT72927.1"/>
    </source>
</evidence>
<name>A0A7Y3RAI4_9FLAO</name>
<dbReference type="Pfam" id="PF01263">
    <property type="entry name" value="Aldose_epim"/>
    <property type="match status" value="1"/>
</dbReference>
<dbReference type="GO" id="GO:0005975">
    <property type="term" value="P:carbohydrate metabolic process"/>
    <property type="evidence" value="ECO:0007669"/>
    <property type="project" value="InterPro"/>
</dbReference>
<evidence type="ECO:0000256" key="1">
    <source>
        <dbReference type="ARBA" id="ARBA00001913"/>
    </source>
</evidence>
<evidence type="ECO:0000256" key="2">
    <source>
        <dbReference type="ARBA" id="ARBA00011245"/>
    </source>
</evidence>
<dbReference type="GO" id="GO:0030246">
    <property type="term" value="F:carbohydrate binding"/>
    <property type="evidence" value="ECO:0007669"/>
    <property type="project" value="InterPro"/>
</dbReference>
<dbReference type="AlphaFoldDB" id="A0A7Y3RAI4"/>
<comment type="cofactor">
    <cofactor evidence="1">
        <name>Ca(2+)</name>
        <dbReference type="ChEBI" id="CHEBI:29108"/>
    </cofactor>
</comment>
<comment type="subunit">
    <text evidence="2">Monomer.</text>
</comment>
<dbReference type="SUPFAM" id="SSF74650">
    <property type="entry name" value="Galactose mutarotase-like"/>
    <property type="match status" value="1"/>
</dbReference>
<dbReference type="PANTHER" id="PTHR11122">
    <property type="entry name" value="APOSPORY-ASSOCIATED PROTEIN C-RELATED"/>
    <property type="match status" value="1"/>
</dbReference>
<dbReference type="InterPro" id="IPR011013">
    <property type="entry name" value="Gal_mutarotase_sf_dom"/>
</dbReference>
<dbReference type="PANTHER" id="PTHR11122:SF13">
    <property type="entry name" value="GLUCOSE-6-PHOSPHATE 1-EPIMERASE"/>
    <property type="match status" value="1"/>
</dbReference>
<dbReference type="GO" id="GO:0016853">
    <property type="term" value="F:isomerase activity"/>
    <property type="evidence" value="ECO:0007669"/>
    <property type="project" value="InterPro"/>
</dbReference>
<dbReference type="InterPro" id="IPR008183">
    <property type="entry name" value="Aldose_1/G6P_1-epimerase"/>
</dbReference>
<evidence type="ECO:0000256" key="3">
    <source>
        <dbReference type="ARBA" id="ARBA00022837"/>
    </source>
</evidence>
<comment type="caution">
    <text evidence="4">The sequence shown here is derived from an EMBL/GenBank/DDBJ whole genome shotgun (WGS) entry which is preliminary data.</text>
</comment>